<accession>A0A3M0IXL5</accession>
<evidence type="ECO:0000259" key="15">
    <source>
        <dbReference type="PROSITE" id="PS50994"/>
    </source>
</evidence>
<organism evidence="16 17">
    <name type="scientific">Hirundo rustica rustica</name>
    <dbReference type="NCBI Taxonomy" id="333673"/>
    <lineage>
        <taxon>Eukaryota</taxon>
        <taxon>Metazoa</taxon>
        <taxon>Chordata</taxon>
        <taxon>Craniata</taxon>
        <taxon>Vertebrata</taxon>
        <taxon>Euteleostomi</taxon>
        <taxon>Archelosauria</taxon>
        <taxon>Archosauria</taxon>
        <taxon>Dinosauria</taxon>
        <taxon>Saurischia</taxon>
        <taxon>Theropoda</taxon>
        <taxon>Coelurosauria</taxon>
        <taxon>Aves</taxon>
        <taxon>Neognathae</taxon>
        <taxon>Neoaves</taxon>
        <taxon>Telluraves</taxon>
        <taxon>Australaves</taxon>
        <taxon>Passeriformes</taxon>
        <taxon>Sylvioidea</taxon>
        <taxon>Hirundinidae</taxon>
        <taxon>Hirundo</taxon>
    </lineage>
</organism>
<dbReference type="STRING" id="333673.A0A3M0IXL5"/>
<evidence type="ECO:0000313" key="17">
    <source>
        <dbReference type="Proteomes" id="UP000269221"/>
    </source>
</evidence>
<evidence type="ECO:0000256" key="4">
    <source>
        <dbReference type="ARBA" id="ARBA00022737"/>
    </source>
</evidence>
<dbReference type="GO" id="GO:0006357">
    <property type="term" value="P:regulation of transcription by RNA polymerase II"/>
    <property type="evidence" value="ECO:0007669"/>
    <property type="project" value="TreeGrafter"/>
</dbReference>
<dbReference type="Gene3D" id="3.30.160.60">
    <property type="entry name" value="Classic Zinc Finger"/>
    <property type="match status" value="8"/>
</dbReference>
<dbReference type="Gene3D" id="3.30.420.10">
    <property type="entry name" value="Ribonuclease H-like superfamily/Ribonuclease H"/>
    <property type="match status" value="2"/>
</dbReference>
<feature type="domain" description="C2H2-type" evidence="13">
    <location>
        <begin position="431"/>
        <end position="458"/>
    </location>
</feature>
<feature type="domain" description="C2H2-type" evidence="13">
    <location>
        <begin position="543"/>
        <end position="570"/>
    </location>
</feature>
<reference evidence="16 17" key="1">
    <citation type="submission" date="2018-07" db="EMBL/GenBank/DDBJ databases">
        <title>A high quality draft genome assembly of the barn swallow (H. rustica rustica).</title>
        <authorList>
            <person name="Formenti G."/>
            <person name="Chiara M."/>
            <person name="Poveda L."/>
            <person name="Francoijs K.-J."/>
            <person name="Bonisoli-Alquati A."/>
            <person name="Canova L."/>
            <person name="Gianfranceschi L."/>
            <person name="Horner D.S."/>
            <person name="Saino N."/>
        </authorList>
    </citation>
    <scope>NUCLEOTIDE SEQUENCE [LARGE SCALE GENOMIC DNA]</scope>
    <source>
        <strain evidence="16">Chelidonia</strain>
        <tissue evidence="16">Blood</tissue>
    </source>
</reference>
<dbReference type="PROSITE" id="PS50157">
    <property type="entry name" value="ZINC_FINGER_C2H2_2"/>
    <property type="match status" value="8"/>
</dbReference>
<feature type="region of interest" description="Disordered" evidence="12">
    <location>
        <begin position="350"/>
        <end position="400"/>
    </location>
</feature>
<dbReference type="InterPro" id="IPR036236">
    <property type="entry name" value="Znf_C2H2_sf"/>
</dbReference>
<comment type="caution">
    <text evidence="16">The sequence shown here is derived from an EMBL/GenBank/DDBJ whole genome shotgun (WGS) entry which is preliminary data.</text>
</comment>
<evidence type="ECO:0000259" key="14">
    <source>
        <dbReference type="PROSITE" id="PS50879"/>
    </source>
</evidence>
<dbReference type="Pfam" id="PF00665">
    <property type="entry name" value="rve"/>
    <property type="match status" value="1"/>
</dbReference>
<evidence type="ECO:0000313" key="16">
    <source>
        <dbReference type="EMBL" id="RMB92700.1"/>
    </source>
</evidence>
<dbReference type="GO" id="GO:0000978">
    <property type="term" value="F:RNA polymerase II cis-regulatory region sequence-specific DNA binding"/>
    <property type="evidence" value="ECO:0007669"/>
    <property type="project" value="TreeGrafter"/>
</dbReference>
<dbReference type="FunFam" id="3.30.160.60:FF:002343">
    <property type="entry name" value="Zinc finger protein 33A"/>
    <property type="match status" value="2"/>
</dbReference>
<evidence type="ECO:0000256" key="6">
    <source>
        <dbReference type="ARBA" id="ARBA00022833"/>
    </source>
</evidence>
<protein>
    <submittedName>
        <fullName evidence="16">Uncharacterized protein</fullName>
    </submittedName>
</protein>
<feature type="domain" description="Integrase catalytic" evidence="15">
    <location>
        <begin position="236"/>
        <end position="348"/>
    </location>
</feature>
<dbReference type="FunFam" id="3.30.160.60:FF:000011">
    <property type="entry name" value="zinc finger protein 615 isoform X1"/>
    <property type="match status" value="1"/>
</dbReference>
<dbReference type="Pfam" id="PF00096">
    <property type="entry name" value="zf-C2H2"/>
    <property type="match status" value="7"/>
</dbReference>
<dbReference type="Pfam" id="PF00075">
    <property type="entry name" value="RNase_H"/>
    <property type="match status" value="1"/>
</dbReference>
<evidence type="ECO:0000256" key="5">
    <source>
        <dbReference type="ARBA" id="ARBA00022771"/>
    </source>
</evidence>
<dbReference type="SMART" id="SM00355">
    <property type="entry name" value="ZnF_C2H2"/>
    <property type="match status" value="8"/>
</dbReference>
<dbReference type="FunFam" id="3.30.160.60:FF:000008">
    <property type="entry name" value="RB-associated KRAB zinc finger protein-like"/>
    <property type="match status" value="1"/>
</dbReference>
<dbReference type="InterPro" id="IPR001584">
    <property type="entry name" value="Integrase_cat-core"/>
</dbReference>
<keyword evidence="7" id="KW-0805">Transcription regulation</keyword>
<dbReference type="PROSITE" id="PS50994">
    <property type="entry name" value="INTEGRASE"/>
    <property type="match status" value="1"/>
</dbReference>
<feature type="domain" description="RNase H type-1" evidence="14">
    <location>
        <begin position="24"/>
        <end position="173"/>
    </location>
</feature>
<dbReference type="PROSITE" id="PS50879">
    <property type="entry name" value="RNASE_H_1"/>
    <property type="match status" value="1"/>
</dbReference>
<evidence type="ECO:0000259" key="13">
    <source>
        <dbReference type="PROSITE" id="PS50157"/>
    </source>
</evidence>
<dbReference type="FunFam" id="3.30.160.60:FF:000781">
    <property type="entry name" value="zinc finger protein 205 isoform X1"/>
    <property type="match status" value="1"/>
</dbReference>
<dbReference type="GO" id="GO:0015074">
    <property type="term" value="P:DNA integration"/>
    <property type="evidence" value="ECO:0007669"/>
    <property type="project" value="InterPro"/>
</dbReference>
<dbReference type="FunFam" id="3.30.160.60:FF:000355">
    <property type="entry name" value="zinc finger and SCAN domain-containing protein 20 isoform X1"/>
    <property type="match status" value="1"/>
</dbReference>
<feature type="domain" description="C2H2-type" evidence="13">
    <location>
        <begin position="599"/>
        <end position="622"/>
    </location>
</feature>
<dbReference type="SUPFAM" id="SSF53098">
    <property type="entry name" value="Ribonuclease H-like"/>
    <property type="match status" value="2"/>
</dbReference>
<name>A0A3M0IXL5_HIRRU</name>
<keyword evidence="8" id="KW-0238">DNA-binding</keyword>
<keyword evidence="3" id="KW-0479">Metal-binding</keyword>
<dbReference type="PANTHER" id="PTHR24404">
    <property type="entry name" value="ZINC FINGER PROTEIN"/>
    <property type="match status" value="1"/>
</dbReference>
<dbReference type="GO" id="GO:0003700">
    <property type="term" value="F:DNA-binding transcription factor activity"/>
    <property type="evidence" value="ECO:0007669"/>
    <property type="project" value="TreeGrafter"/>
</dbReference>
<dbReference type="FunFam" id="3.30.160.60:FF:002004">
    <property type="entry name" value="Zinc finger protein 473"/>
    <property type="match status" value="1"/>
</dbReference>
<feature type="domain" description="C2H2-type" evidence="13">
    <location>
        <begin position="403"/>
        <end position="430"/>
    </location>
</feature>
<evidence type="ECO:0000256" key="8">
    <source>
        <dbReference type="ARBA" id="ARBA00023125"/>
    </source>
</evidence>
<dbReference type="PANTHER" id="PTHR24404:SF114">
    <property type="entry name" value="KLUMPFUSS, ISOFORM B-RELATED"/>
    <property type="match status" value="1"/>
</dbReference>
<feature type="domain" description="C2H2-type" evidence="13">
    <location>
        <begin position="515"/>
        <end position="542"/>
    </location>
</feature>
<dbReference type="InterPro" id="IPR002156">
    <property type="entry name" value="RNaseH_domain"/>
</dbReference>
<dbReference type="EMBL" id="QRBI01000219">
    <property type="protein sequence ID" value="RMB92700.1"/>
    <property type="molecule type" value="Genomic_DNA"/>
</dbReference>
<dbReference type="PROSITE" id="PS00028">
    <property type="entry name" value="ZINC_FINGER_C2H2_1"/>
    <property type="match status" value="8"/>
</dbReference>
<evidence type="ECO:0000256" key="7">
    <source>
        <dbReference type="ARBA" id="ARBA00023015"/>
    </source>
</evidence>
<evidence type="ECO:0000256" key="11">
    <source>
        <dbReference type="PROSITE-ProRule" id="PRU00042"/>
    </source>
</evidence>
<proteinExistence type="inferred from homology"/>
<keyword evidence="9" id="KW-0804">Transcription</keyword>
<gene>
    <name evidence="16" type="ORF">DUI87_30846</name>
</gene>
<evidence type="ECO:0000256" key="2">
    <source>
        <dbReference type="ARBA" id="ARBA00006991"/>
    </source>
</evidence>
<evidence type="ECO:0000256" key="3">
    <source>
        <dbReference type="ARBA" id="ARBA00022723"/>
    </source>
</evidence>
<dbReference type="GO" id="GO:0004523">
    <property type="term" value="F:RNA-DNA hybrid ribonuclease activity"/>
    <property type="evidence" value="ECO:0007669"/>
    <property type="project" value="InterPro"/>
</dbReference>
<evidence type="ECO:0000256" key="1">
    <source>
        <dbReference type="ARBA" id="ARBA00004123"/>
    </source>
</evidence>
<dbReference type="FunFam" id="3.30.160.60:FF:001174">
    <property type="entry name" value="zinc finger protein 527 isoform X1"/>
    <property type="match status" value="1"/>
</dbReference>
<keyword evidence="5 11" id="KW-0863">Zinc-finger</keyword>
<dbReference type="InterPro" id="IPR013087">
    <property type="entry name" value="Znf_C2H2_type"/>
</dbReference>
<dbReference type="OrthoDB" id="9950135at2759"/>
<dbReference type="GO" id="GO:0008270">
    <property type="term" value="F:zinc ion binding"/>
    <property type="evidence" value="ECO:0007669"/>
    <property type="project" value="UniProtKB-KW"/>
</dbReference>
<dbReference type="Proteomes" id="UP000269221">
    <property type="component" value="Unassembled WGS sequence"/>
</dbReference>
<dbReference type="InterPro" id="IPR050589">
    <property type="entry name" value="Ikaros_C2H2-ZF"/>
</dbReference>
<feature type="domain" description="C2H2-type" evidence="13">
    <location>
        <begin position="571"/>
        <end position="598"/>
    </location>
</feature>
<evidence type="ECO:0000256" key="12">
    <source>
        <dbReference type="SAM" id="MobiDB-lite"/>
    </source>
</evidence>
<keyword evidence="4" id="KW-0677">Repeat</keyword>
<feature type="domain" description="C2H2-type" evidence="13">
    <location>
        <begin position="487"/>
        <end position="514"/>
    </location>
</feature>
<keyword evidence="10" id="KW-0539">Nucleus</keyword>
<dbReference type="SUPFAM" id="SSF57667">
    <property type="entry name" value="beta-beta-alpha zinc fingers"/>
    <property type="match status" value="4"/>
</dbReference>
<dbReference type="GO" id="GO:0005634">
    <property type="term" value="C:nucleus"/>
    <property type="evidence" value="ECO:0007669"/>
    <property type="project" value="UniProtKB-SubCell"/>
</dbReference>
<evidence type="ECO:0000256" key="9">
    <source>
        <dbReference type="ARBA" id="ARBA00023163"/>
    </source>
</evidence>
<comment type="similarity">
    <text evidence="2">Belongs to the krueppel C2H2-type zinc-finger protein family.</text>
</comment>
<keyword evidence="6" id="KW-0862">Zinc</keyword>
<evidence type="ECO:0000256" key="10">
    <source>
        <dbReference type="ARBA" id="ARBA00023242"/>
    </source>
</evidence>
<dbReference type="InterPro" id="IPR012337">
    <property type="entry name" value="RNaseH-like_sf"/>
</dbReference>
<comment type="subcellular location">
    <subcellularLocation>
        <location evidence="1">Nucleus</location>
    </subcellularLocation>
</comment>
<feature type="domain" description="C2H2-type" evidence="13">
    <location>
        <begin position="459"/>
        <end position="486"/>
    </location>
</feature>
<dbReference type="InterPro" id="IPR036397">
    <property type="entry name" value="RNaseH_sf"/>
</dbReference>
<dbReference type="AlphaFoldDB" id="A0A3M0IXL5"/>
<sequence length="622" mass="71635">MDEEEQEQVTRAEEAPPYNQLPAEETRYALFTDTSCRIVGMNRKWKAAVWSPTRQVAQATEGEGGSSQLAELKAVQLALDIAEREKWPKLCLYTDSWMVANALWGWLEKWKKANWQRRGKPIWAADEWKDIATRVEKLPVKVRHVDAHVPKSRANEEHRNNEQVDQAAKIEVSKIDLDWQHKGELFLARWAHDASGHQGRDATYKWALDRGVDLTMDSISQVIHDCETCAAIKQAKRAKPLWYGGRWSKCKYGEAWQIDYITLPQTRQGKRYVLTMVEATTGWLETYPVPHATARNTILGLEKQILWRHGTPERIESDNGTHFKNSLINNWAREHGIEWDFSFPRSGRMEEEEKPRRCRTRSGCKPSAGSCEEQRPPLCQEGSQRSSQSSELVEKPHGGEKPHKCLECGKGFSWRSSLIEHQVIHTGERPYECGECGKSFSQSSSLNRHKMIHTGEKPYECGECGKSFRQLCSLMLHQVIHTGEKPYECGECGKSFRGRSALIQHQRFHTGEGLYSCLQCGKSFGRSSNLRKHQRIHTGERPYECPECGKRFQTSSDLLVHQRFHREERPFRCPDCGKGFKLNSHLTVHQRIHNGERPYECPVCGKSFSRASHLTRHQRMHP</sequence>
<keyword evidence="17" id="KW-1185">Reference proteome</keyword>